<dbReference type="EMBL" id="VAUV01000012">
    <property type="protein sequence ID" value="TLD69571.1"/>
    <property type="molecule type" value="Genomic_DNA"/>
</dbReference>
<feature type="compositionally biased region" description="Basic and acidic residues" evidence="1">
    <location>
        <begin position="416"/>
        <end position="430"/>
    </location>
</feature>
<dbReference type="OrthoDB" id="199605at2"/>
<keyword evidence="3" id="KW-1185">Reference proteome</keyword>
<evidence type="ECO:0000256" key="1">
    <source>
        <dbReference type="SAM" id="MobiDB-lite"/>
    </source>
</evidence>
<feature type="compositionally biased region" description="Low complexity" evidence="1">
    <location>
        <begin position="522"/>
        <end position="548"/>
    </location>
</feature>
<reference evidence="2 3" key="1">
    <citation type="submission" date="2019-05" db="EMBL/GenBank/DDBJ databases">
        <title>Verrucobacter flavum gen. nov., sp. nov. a new member of the family Verrucomicrobiaceae.</title>
        <authorList>
            <person name="Szuroczki S."/>
            <person name="Abbaszade G."/>
            <person name="Szabo A."/>
            <person name="Felfoldi T."/>
            <person name="Schumann P."/>
            <person name="Boka K."/>
            <person name="Keki Z."/>
            <person name="Toumi M."/>
            <person name="Toth E."/>
        </authorList>
    </citation>
    <scope>NUCLEOTIDE SEQUENCE [LARGE SCALE GENOMIC DNA]</scope>
    <source>
        <strain evidence="2 3">MG-N-17</strain>
    </source>
</reference>
<protein>
    <submittedName>
        <fullName evidence="2">Uncharacterized protein</fullName>
    </submittedName>
</protein>
<name>A0A5R8KB98_9BACT</name>
<dbReference type="RefSeq" id="WP_138087399.1">
    <property type="nucleotide sequence ID" value="NZ_VAUV01000012.1"/>
</dbReference>
<organism evidence="2 3">
    <name type="scientific">Phragmitibacter flavus</name>
    <dbReference type="NCBI Taxonomy" id="2576071"/>
    <lineage>
        <taxon>Bacteria</taxon>
        <taxon>Pseudomonadati</taxon>
        <taxon>Verrucomicrobiota</taxon>
        <taxon>Verrucomicrobiia</taxon>
        <taxon>Verrucomicrobiales</taxon>
        <taxon>Verrucomicrobiaceae</taxon>
        <taxon>Phragmitibacter</taxon>
    </lineage>
</organism>
<feature type="region of interest" description="Disordered" evidence="1">
    <location>
        <begin position="51"/>
        <end position="70"/>
    </location>
</feature>
<dbReference type="Proteomes" id="UP000306196">
    <property type="component" value="Unassembled WGS sequence"/>
</dbReference>
<feature type="compositionally biased region" description="Pro residues" evidence="1">
    <location>
        <begin position="549"/>
        <end position="561"/>
    </location>
</feature>
<gene>
    <name evidence="2" type="ORF">FEM03_16570</name>
</gene>
<comment type="caution">
    <text evidence="2">The sequence shown here is derived from an EMBL/GenBank/DDBJ whole genome shotgun (WGS) entry which is preliminary data.</text>
</comment>
<sequence>MPRRLAAPSLILTAVAAAMVTASILFGQQAPPKNELPATIEAAPGLMAPAAPSDGQLSAAPTTNASAPVTSSTSASKQFIVHGADLRTRSVFCLLADDTAGSLDRLLKDPTVEKLPVVIVLKTAAEAVRTGPAVTTNISQLAHGGFHLQVTVQLRQGFLTENFTDELVRILLAERILRQHKELNTTRQRVLPDWLLTGVSEALNFRNRAKPSALFAAVFRSGRVYSIDALLQADAAQLDALSRGIYEASSCALVLTLLDQPEGTIRFGKFLNALATDSKPDRELLQQQFPTLGVSNNSLEKWWSLQMATLATPSTLETMSVAETERQLDTALTLEFKPTPQVAAKSKKKSTPKPTAEAAPTPAPTPSPEESPEAEPEKEEKKSRFGLPFFKPKSKEIIFPFTKRKPADSEAEEKPEESKPEATPKPETKPGAEPAPAPVGSLPKKPASKRDISDQPAIPAAEPSPPPSLPAKTGATRDISDQPPMVPAESPAPPEEAEPEATADEKKPSALNPLNWFRKNEPAAPENPESAPAPEGPPSDTAQSQQPQTPRPTPAPAPAPVTPEILTAPLADFAQIMKRSDRDTILQTNLDRLNALKLRAHPLYRPLIADYALVVQTLLRGKDKGMSEKIAQLSSVREQIHTQAMDVERYVDTYIANHSGFSNTFEDYLKLRDQIDEELHPRSDAISQYLDALDKEYQ</sequence>
<proteinExistence type="predicted"/>
<feature type="compositionally biased region" description="Low complexity" evidence="1">
    <location>
        <begin position="58"/>
        <end position="70"/>
    </location>
</feature>
<evidence type="ECO:0000313" key="3">
    <source>
        <dbReference type="Proteomes" id="UP000306196"/>
    </source>
</evidence>
<accession>A0A5R8KB98</accession>
<evidence type="ECO:0000313" key="2">
    <source>
        <dbReference type="EMBL" id="TLD69571.1"/>
    </source>
</evidence>
<feature type="compositionally biased region" description="Pro residues" evidence="1">
    <location>
        <begin position="484"/>
        <end position="494"/>
    </location>
</feature>
<dbReference type="AlphaFoldDB" id="A0A5R8KB98"/>
<feature type="region of interest" description="Disordered" evidence="1">
    <location>
        <begin position="335"/>
        <end position="562"/>
    </location>
</feature>